<reference evidence="4" key="1">
    <citation type="submission" date="2021-02" db="EMBL/GenBank/DDBJ databases">
        <authorList>
            <person name="Nowell W R."/>
        </authorList>
    </citation>
    <scope>NUCLEOTIDE SEQUENCE</scope>
</reference>
<dbReference type="AlphaFoldDB" id="A0A8S3BUB4"/>
<dbReference type="Proteomes" id="UP000676336">
    <property type="component" value="Unassembled WGS sequence"/>
</dbReference>
<sequence>YLGLVANIEIRKAGFVYRREFAKFLSRYAILTSQTWPKWNGKVTDGITHIVDAMHLDRR</sequence>
<evidence type="ECO:0000313" key="5">
    <source>
        <dbReference type="Proteomes" id="UP000676336"/>
    </source>
</evidence>
<comment type="caution">
    <text evidence="4">The sequence shown here is derived from an EMBL/GenBank/DDBJ whole genome shotgun (WGS) entry which is preliminary data.</text>
</comment>
<evidence type="ECO:0000259" key="2">
    <source>
        <dbReference type="PROSITE" id="PS51456"/>
    </source>
</evidence>
<dbReference type="Pfam" id="PF00063">
    <property type="entry name" value="Myosin_head"/>
    <property type="match status" value="1"/>
</dbReference>
<evidence type="ECO:0000256" key="1">
    <source>
        <dbReference type="PROSITE-ProRule" id="PRU00782"/>
    </source>
</evidence>
<keyword evidence="1" id="KW-0009">Actin-binding</keyword>
<dbReference type="GO" id="GO:0016459">
    <property type="term" value="C:myosin complex"/>
    <property type="evidence" value="ECO:0007669"/>
    <property type="project" value="UniProtKB-KW"/>
</dbReference>
<gene>
    <name evidence="3" type="ORF">SMN809_LOCUS38317</name>
    <name evidence="4" type="ORF">SMN809_LOCUS49792</name>
</gene>
<name>A0A8S3BUB4_9BILA</name>
<dbReference type="GO" id="GO:0003774">
    <property type="term" value="F:cytoskeletal motor activity"/>
    <property type="evidence" value="ECO:0007669"/>
    <property type="project" value="InterPro"/>
</dbReference>
<protein>
    <recommendedName>
        <fullName evidence="2">Myosin motor domain-containing protein</fullName>
    </recommendedName>
</protein>
<keyword evidence="1" id="KW-0518">Myosin</keyword>
<organism evidence="4 5">
    <name type="scientific">Rotaria magnacalcarata</name>
    <dbReference type="NCBI Taxonomy" id="392030"/>
    <lineage>
        <taxon>Eukaryota</taxon>
        <taxon>Metazoa</taxon>
        <taxon>Spiralia</taxon>
        <taxon>Gnathifera</taxon>
        <taxon>Rotifera</taxon>
        <taxon>Eurotatoria</taxon>
        <taxon>Bdelloidea</taxon>
        <taxon>Philodinida</taxon>
        <taxon>Philodinidae</taxon>
        <taxon>Rotaria</taxon>
    </lineage>
</organism>
<dbReference type="GO" id="GO:0003779">
    <property type="term" value="F:actin binding"/>
    <property type="evidence" value="ECO:0007669"/>
    <property type="project" value="UniProtKB-KW"/>
</dbReference>
<dbReference type="EMBL" id="CAJOBI010099755">
    <property type="protein sequence ID" value="CAF4582199.1"/>
    <property type="molecule type" value="Genomic_DNA"/>
</dbReference>
<dbReference type="PROSITE" id="PS51456">
    <property type="entry name" value="MYOSIN_MOTOR"/>
    <property type="match status" value="1"/>
</dbReference>
<keyword evidence="1" id="KW-0505">Motor protein</keyword>
<feature type="domain" description="Myosin motor" evidence="2">
    <location>
        <begin position="1"/>
        <end position="59"/>
    </location>
</feature>
<dbReference type="GO" id="GO:0005524">
    <property type="term" value="F:ATP binding"/>
    <property type="evidence" value="ECO:0007669"/>
    <property type="project" value="InterPro"/>
</dbReference>
<dbReference type="EMBL" id="CAJOBI010163256">
    <property type="protein sequence ID" value="CAF4859698.1"/>
    <property type="molecule type" value="Genomic_DNA"/>
</dbReference>
<comment type="caution">
    <text evidence="1">Lacks conserved residue(s) required for the propagation of feature annotation.</text>
</comment>
<proteinExistence type="inferred from homology"/>
<evidence type="ECO:0000313" key="3">
    <source>
        <dbReference type="EMBL" id="CAF4582199.1"/>
    </source>
</evidence>
<comment type="similarity">
    <text evidence="1">Belongs to the TRAFAC class myosin-kinesin ATPase superfamily. Myosin family.</text>
</comment>
<feature type="non-terminal residue" evidence="4">
    <location>
        <position position="1"/>
    </location>
</feature>
<feature type="non-terminal residue" evidence="4">
    <location>
        <position position="59"/>
    </location>
</feature>
<accession>A0A8S3BUB4</accession>
<dbReference type="InterPro" id="IPR001609">
    <property type="entry name" value="Myosin_head_motor_dom-like"/>
</dbReference>
<dbReference type="InterPro" id="IPR027417">
    <property type="entry name" value="P-loop_NTPase"/>
</dbReference>
<dbReference type="SUPFAM" id="SSF52540">
    <property type="entry name" value="P-loop containing nucleoside triphosphate hydrolases"/>
    <property type="match status" value="1"/>
</dbReference>
<evidence type="ECO:0000313" key="4">
    <source>
        <dbReference type="EMBL" id="CAF4859698.1"/>
    </source>
</evidence>